<organism evidence="3 4">
    <name type="scientific">Mucilaginibacter ginsenosidivorax</name>
    <dbReference type="NCBI Taxonomy" id="862126"/>
    <lineage>
        <taxon>Bacteria</taxon>
        <taxon>Pseudomonadati</taxon>
        <taxon>Bacteroidota</taxon>
        <taxon>Sphingobacteriia</taxon>
        <taxon>Sphingobacteriales</taxon>
        <taxon>Sphingobacteriaceae</taxon>
        <taxon>Mucilaginibacter</taxon>
    </lineage>
</organism>
<protein>
    <submittedName>
        <fullName evidence="3">AAA family ATPase</fullName>
    </submittedName>
</protein>
<dbReference type="InterPro" id="IPR027417">
    <property type="entry name" value="P-loop_NTPase"/>
</dbReference>
<dbReference type="OrthoDB" id="972983at2"/>
<keyword evidence="4" id="KW-1185">Reference proteome</keyword>
<dbReference type="InterPro" id="IPR050445">
    <property type="entry name" value="Bact_polysacc_biosynth/exp"/>
</dbReference>
<name>A0A5B8VSC5_9SPHI</name>
<feature type="transmembrane region" description="Helical" evidence="1">
    <location>
        <begin position="15"/>
        <end position="32"/>
    </location>
</feature>
<dbReference type="KEGG" id="mgk:FSB76_00535"/>
<dbReference type="Proteomes" id="UP000321362">
    <property type="component" value="Chromosome"/>
</dbReference>
<dbReference type="PANTHER" id="PTHR32309:SF13">
    <property type="entry name" value="FERRIC ENTEROBACTIN TRANSPORT PROTEIN FEPE"/>
    <property type="match status" value="1"/>
</dbReference>
<keyword evidence="1" id="KW-1133">Transmembrane helix</keyword>
<feature type="domain" description="AAA" evidence="2">
    <location>
        <begin position="546"/>
        <end position="684"/>
    </location>
</feature>
<dbReference type="RefSeq" id="WP_147051665.1">
    <property type="nucleotide sequence ID" value="NZ_CP042437.1"/>
</dbReference>
<dbReference type="Pfam" id="PF13614">
    <property type="entry name" value="AAA_31"/>
    <property type="match status" value="1"/>
</dbReference>
<gene>
    <name evidence="3" type="ORF">FSB76_00535</name>
</gene>
<dbReference type="EMBL" id="CP042437">
    <property type="protein sequence ID" value="QEC74507.1"/>
    <property type="molecule type" value="Genomic_DNA"/>
</dbReference>
<accession>A0A5B8VSC5</accession>
<evidence type="ECO:0000313" key="3">
    <source>
        <dbReference type="EMBL" id="QEC74507.1"/>
    </source>
</evidence>
<dbReference type="SUPFAM" id="SSF52540">
    <property type="entry name" value="P-loop containing nucleoside triphosphate hydrolases"/>
    <property type="match status" value="1"/>
</dbReference>
<feature type="transmembrane region" description="Helical" evidence="1">
    <location>
        <begin position="457"/>
        <end position="480"/>
    </location>
</feature>
<keyword evidence="1" id="KW-0812">Transmembrane</keyword>
<evidence type="ECO:0000256" key="1">
    <source>
        <dbReference type="SAM" id="Phobius"/>
    </source>
</evidence>
<proteinExistence type="predicted"/>
<sequence length="719" mass="82219">MELGFFFKLLKKYKLVLIFIPIITGVATFFAVKRLPDTYVSHAQIATGIVDASRHLLDKDANNSQQAQQAFSEFSNLMAIMKLKKIVSQVSYSLIIHDLQYPAYPYSKPSKMLADMAEYQRDAALKLFQYKFNHLEPLLLYNKQEKTLNDLLHSMRYDDASLRKDLVIYRDDESDFISVSYDSANPQLSADVVNILCTQFINYYSQTVKKNESNAVTFLSDLLVQKRNALRDKTAQLQKYKIDNGILNLEEQSRAIFGQILSYSDKKQEAEKEIAAYDGTLKTLDSKFAPADRQYFESVSSKINQTITATQDELHLIQNKYIRSNYDPKYKPALDSIQKSLSSQINLSSDQYITNPLTHKDDLVKQKLTLEVTRDLAKYSVQSINAALSDLNAKFARLVPFDAKVKTFDFDINIASQEYLDVLNKYNSTNLKSNFSIELIQVEKAEPEAPEPSKKMLLIVISVVVMFFVCVFVLFVLFYLDNTIKEPAELVNKTQLPLLGYLNRIPGTDLDIRKLWDIENRDKMQQYKDLLRSVRFEIDQELRGEKIIAVTSISPHEGKTLFATSLAYSYAMINKKVLLIDGNFERPDLTNAVRPNLFLEDYFKNTPLYNVDVNSSTATTLGNHGNDITLLEIADEAFIKNRFDDLKSKYDIVIIDTAPLTALNKSKEWLLFADKTVAVFEANKELTNAQKQFVVFLKTLGSKFGGWVLNKTTVSKKRK</sequence>
<dbReference type="AlphaFoldDB" id="A0A5B8VSC5"/>
<evidence type="ECO:0000313" key="4">
    <source>
        <dbReference type="Proteomes" id="UP000321362"/>
    </source>
</evidence>
<dbReference type="GO" id="GO:0005886">
    <property type="term" value="C:plasma membrane"/>
    <property type="evidence" value="ECO:0007669"/>
    <property type="project" value="TreeGrafter"/>
</dbReference>
<dbReference type="Gene3D" id="3.40.50.300">
    <property type="entry name" value="P-loop containing nucleotide triphosphate hydrolases"/>
    <property type="match status" value="1"/>
</dbReference>
<keyword evidence="1" id="KW-0472">Membrane</keyword>
<dbReference type="InterPro" id="IPR025669">
    <property type="entry name" value="AAA_dom"/>
</dbReference>
<reference evidence="3 4" key="1">
    <citation type="journal article" date="2013" name="J. Microbiol.">
        <title>Mucilaginibacter ginsenosidivorax sp. nov., with ginsenoside converting activity isolated from sediment.</title>
        <authorList>
            <person name="Kim J.K."/>
            <person name="Choi T.E."/>
            <person name="Liu Q.M."/>
            <person name="Park H.Y."/>
            <person name="Yi T.H."/>
            <person name="Yoon M.H."/>
            <person name="Kim S.C."/>
            <person name="Im W.T."/>
        </authorList>
    </citation>
    <scope>NUCLEOTIDE SEQUENCE [LARGE SCALE GENOMIC DNA]</scope>
    <source>
        <strain evidence="3 4">KHI28</strain>
    </source>
</reference>
<evidence type="ECO:0000259" key="2">
    <source>
        <dbReference type="Pfam" id="PF13614"/>
    </source>
</evidence>
<dbReference type="PANTHER" id="PTHR32309">
    <property type="entry name" value="TYROSINE-PROTEIN KINASE"/>
    <property type="match status" value="1"/>
</dbReference>
<dbReference type="GO" id="GO:0004713">
    <property type="term" value="F:protein tyrosine kinase activity"/>
    <property type="evidence" value="ECO:0007669"/>
    <property type="project" value="TreeGrafter"/>
</dbReference>